<name>A0AAV4AD21_9GAST</name>
<feature type="signal peptide" evidence="2">
    <location>
        <begin position="1"/>
        <end position="23"/>
    </location>
</feature>
<keyword evidence="4" id="KW-1185">Reference proteome</keyword>
<protein>
    <submittedName>
        <fullName evidence="3">Uncharacterized protein</fullName>
    </submittedName>
</protein>
<dbReference type="AlphaFoldDB" id="A0AAV4AD21"/>
<reference evidence="3 4" key="1">
    <citation type="journal article" date="2021" name="Elife">
        <title>Chloroplast acquisition without the gene transfer in kleptoplastic sea slugs, Plakobranchus ocellatus.</title>
        <authorList>
            <person name="Maeda T."/>
            <person name="Takahashi S."/>
            <person name="Yoshida T."/>
            <person name="Shimamura S."/>
            <person name="Takaki Y."/>
            <person name="Nagai Y."/>
            <person name="Toyoda A."/>
            <person name="Suzuki Y."/>
            <person name="Arimoto A."/>
            <person name="Ishii H."/>
            <person name="Satoh N."/>
            <person name="Nishiyama T."/>
            <person name="Hasebe M."/>
            <person name="Maruyama T."/>
            <person name="Minagawa J."/>
            <person name="Obokata J."/>
            <person name="Shigenobu S."/>
        </authorList>
    </citation>
    <scope>NUCLEOTIDE SEQUENCE [LARGE SCALE GENOMIC DNA]</scope>
</reference>
<feature type="region of interest" description="Disordered" evidence="1">
    <location>
        <begin position="28"/>
        <end position="47"/>
    </location>
</feature>
<accession>A0AAV4AD21</accession>
<sequence length="140" mass="15397">MSDRPFLTGACCGLVWFLGLASPQPDDLRLSDSPSGQGADGDAQTRGRRTCADLRATMLSTVSPQLHKISCENSEVALWVFGLSLMSLNLIDTKKECLYLTGGTRFYVRRTMHCRNSGDNHRQAACRTGDYVHTVVLSLK</sequence>
<evidence type="ECO:0000256" key="2">
    <source>
        <dbReference type="SAM" id="SignalP"/>
    </source>
</evidence>
<gene>
    <name evidence="3" type="ORF">PoB_003094300</name>
</gene>
<organism evidence="3 4">
    <name type="scientific">Plakobranchus ocellatus</name>
    <dbReference type="NCBI Taxonomy" id="259542"/>
    <lineage>
        <taxon>Eukaryota</taxon>
        <taxon>Metazoa</taxon>
        <taxon>Spiralia</taxon>
        <taxon>Lophotrochozoa</taxon>
        <taxon>Mollusca</taxon>
        <taxon>Gastropoda</taxon>
        <taxon>Heterobranchia</taxon>
        <taxon>Euthyneura</taxon>
        <taxon>Panpulmonata</taxon>
        <taxon>Sacoglossa</taxon>
        <taxon>Placobranchoidea</taxon>
        <taxon>Plakobranchidae</taxon>
        <taxon>Plakobranchus</taxon>
    </lineage>
</organism>
<keyword evidence="2" id="KW-0732">Signal</keyword>
<feature type="chain" id="PRO_5043618496" evidence="2">
    <location>
        <begin position="24"/>
        <end position="140"/>
    </location>
</feature>
<dbReference type="Proteomes" id="UP000735302">
    <property type="component" value="Unassembled WGS sequence"/>
</dbReference>
<evidence type="ECO:0000256" key="1">
    <source>
        <dbReference type="SAM" id="MobiDB-lite"/>
    </source>
</evidence>
<evidence type="ECO:0000313" key="4">
    <source>
        <dbReference type="Proteomes" id="UP000735302"/>
    </source>
</evidence>
<comment type="caution">
    <text evidence="3">The sequence shown here is derived from an EMBL/GenBank/DDBJ whole genome shotgun (WGS) entry which is preliminary data.</text>
</comment>
<evidence type="ECO:0000313" key="3">
    <source>
        <dbReference type="EMBL" id="GFO04438.1"/>
    </source>
</evidence>
<dbReference type="EMBL" id="BLXT01003739">
    <property type="protein sequence ID" value="GFO04438.1"/>
    <property type="molecule type" value="Genomic_DNA"/>
</dbReference>
<proteinExistence type="predicted"/>